<evidence type="ECO:0000256" key="7">
    <source>
        <dbReference type="PROSITE-ProRule" id="PRU00207"/>
    </source>
</evidence>
<feature type="domain" description="RING-type" evidence="9">
    <location>
        <begin position="27"/>
        <end position="67"/>
    </location>
</feature>
<dbReference type="PROSITE" id="PS50144">
    <property type="entry name" value="MATH"/>
    <property type="match status" value="1"/>
</dbReference>
<keyword evidence="8" id="KW-0175">Coiled coil</keyword>
<evidence type="ECO:0000256" key="8">
    <source>
        <dbReference type="SAM" id="Coils"/>
    </source>
</evidence>
<feature type="zinc finger region" description="TRAF-type" evidence="7">
    <location>
        <begin position="164"/>
        <end position="219"/>
    </location>
</feature>
<feature type="zinc finger region" description="TRAF-type" evidence="7">
    <location>
        <begin position="109"/>
        <end position="162"/>
    </location>
</feature>
<evidence type="ECO:0000256" key="5">
    <source>
        <dbReference type="ARBA" id="ARBA00022771"/>
    </source>
</evidence>
<dbReference type="Gene3D" id="3.30.40.10">
    <property type="entry name" value="Zinc/RING finger domain, C3HC4 (zinc finger)"/>
    <property type="match status" value="3"/>
</dbReference>
<keyword evidence="2" id="KW-0963">Cytoplasm</keyword>
<dbReference type="InterPro" id="IPR017907">
    <property type="entry name" value="Znf_RING_CS"/>
</dbReference>
<feature type="domain" description="MATH" evidence="10">
    <location>
        <begin position="270"/>
        <end position="423"/>
    </location>
</feature>
<dbReference type="Pfam" id="PF21355">
    <property type="entry name" value="TRAF-mep_MATH"/>
    <property type="match status" value="1"/>
</dbReference>
<dbReference type="Proteomes" id="UP001159405">
    <property type="component" value="Unassembled WGS sequence"/>
</dbReference>
<dbReference type="SMART" id="SM00061">
    <property type="entry name" value="MATH"/>
    <property type="match status" value="1"/>
</dbReference>
<name>A0ABN8PSK0_9CNID</name>
<protein>
    <recommendedName>
        <fullName evidence="14">TNF receptor-associated factor 4</fullName>
    </recommendedName>
</protein>
<feature type="coiled-coil region" evidence="8">
    <location>
        <begin position="239"/>
        <end position="269"/>
    </location>
</feature>
<evidence type="ECO:0000313" key="13">
    <source>
        <dbReference type="Proteomes" id="UP001159405"/>
    </source>
</evidence>
<dbReference type="PROSITE" id="PS50089">
    <property type="entry name" value="ZF_RING_2"/>
    <property type="match status" value="1"/>
</dbReference>
<dbReference type="SUPFAM" id="SSF57850">
    <property type="entry name" value="RING/U-box"/>
    <property type="match status" value="1"/>
</dbReference>
<evidence type="ECO:0008006" key="14">
    <source>
        <dbReference type="Google" id="ProtNLM"/>
    </source>
</evidence>
<keyword evidence="3 7" id="KW-0479">Metal-binding</keyword>
<dbReference type="Pfam" id="PF02176">
    <property type="entry name" value="zf-TRAF"/>
    <property type="match status" value="1"/>
</dbReference>
<dbReference type="InterPro" id="IPR001841">
    <property type="entry name" value="Znf_RING"/>
</dbReference>
<sequence length="424" mass="48780">MAVPTKGPELGGYDYDFIISVPEDWICLVCHLAMKDPVQIVGCGHRLCNICMESLFRRPSPSCPADRQPLSRDKIFPDAACHRKILDLSVKCSYFRCSWAGELRDVEKHQSSCSFKVVNCPNVGCKEKLTKQELTIHVTFECSWRIIKCEYCTTSFVQNQKQIHLATCTKFPVQCTNKCGVRDIPREMLGNHTRYDCPKTLVQCEYNSLGCDAVFPRSSTTFHSKSQVEHHLTLALRGLESTQHQVRALANLVKEQSQQIKRLEQMTEKYAPYVWKITGFQAVYDRAVTEEQETILSEPFYLFKNGYKLRIKMMPNGGCADPKVHKDFKGKYLSVYIKVIPGEYDSILSWPVTEKIRITMIDQVTCQSDRVNVSKVVDFQKTNWTRLVREEDVGYGFVDFVHQNVLQTRSYLKNDKIFIMVSKS</sequence>
<comment type="caution">
    <text evidence="12">The sequence shown here is derived from an EMBL/GenBank/DDBJ whole genome shotgun (WGS) entry which is preliminary data.</text>
</comment>
<dbReference type="InterPro" id="IPR002083">
    <property type="entry name" value="MATH/TRAF_dom"/>
</dbReference>
<keyword evidence="6 7" id="KW-0862">Zinc</keyword>
<gene>
    <name evidence="12" type="ORF">PLOB_00047196</name>
</gene>
<evidence type="ECO:0000259" key="11">
    <source>
        <dbReference type="PROSITE" id="PS50145"/>
    </source>
</evidence>
<proteinExistence type="predicted"/>
<dbReference type="Gene3D" id="2.60.210.10">
    <property type="entry name" value="Apoptosis, Tumor Necrosis Factor Receptor Associated Protein 2, Chain A"/>
    <property type="match status" value="1"/>
</dbReference>
<dbReference type="EMBL" id="CALNXK010000088">
    <property type="protein sequence ID" value="CAH3150018.1"/>
    <property type="molecule type" value="Genomic_DNA"/>
</dbReference>
<dbReference type="InterPro" id="IPR049342">
    <property type="entry name" value="TRAF1-6_MATH_dom"/>
</dbReference>
<reference evidence="12 13" key="1">
    <citation type="submission" date="2022-05" db="EMBL/GenBank/DDBJ databases">
        <authorList>
            <consortium name="Genoscope - CEA"/>
            <person name="William W."/>
        </authorList>
    </citation>
    <scope>NUCLEOTIDE SEQUENCE [LARGE SCALE GENOMIC DNA]</scope>
</reference>
<evidence type="ECO:0000259" key="10">
    <source>
        <dbReference type="PROSITE" id="PS50144"/>
    </source>
</evidence>
<organism evidence="12 13">
    <name type="scientific">Porites lobata</name>
    <dbReference type="NCBI Taxonomy" id="104759"/>
    <lineage>
        <taxon>Eukaryota</taxon>
        <taxon>Metazoa</taxon>
        <taxon>Cnidaria</taxon>
        <taxon>Anthozoa</taxon>
        <taxon>Hexacorallia</taxon>
        <taxon>Scleractinia</taxon>
        <taxon>Fungiina</taxon>
        <taxon>Poritidae</taxon>
        <taxon>Porites</taxon>
    </lineage>
</organism>
<dbReference type="PANTHER" id="PTHR10131">
    <property type="entry name" value="TNF RECEPTOR ASSOCIATED FACTOR"/>
    <property type="match status" value="1"/>
</dbReference>
<keyword evidence="5 7" id="KW-0863">Zinc-finger</keyword>
<dbReference type="InterPro" id="IPR008974">
    <property type="entry name" value="TRAF-like"/>
</dbReference>
<dbReference type="PIRSF" id="PIRSF015614">
    <property type="entry name" value="TRAF"/>
    <property type="match status" value="1"/>
</dbReference>
<evidence type="ECO:0000256" key="4">
    <source>
        <dbReference type="ARBA" id="ARBA00022737"/>
    </source>
</evidence>
<feature type="domain" description="TRAF-type" evidence="11">
    <location>
        <begin position="109"/>
        <end position="162"/>
    </location>
</feature>
<keyword evidence="13" id="KW-1185">Reference proteome</keyword>
<evidence type="ECO:0000256" key="3">
    <source>
        <dbReference type="ARBA" id="ARBA00022723"/>
    </source>
</evidence>
<dbReference type="InterPro" id="IPR013083">
    <property type="entry name" value="Znf_RING/FYVE/PHD"/>
</dbReference>
<dbReference type="PROSITE" id="PS00518">
    <property type="entry name" value="ZF_RING_1"/>
    <property type="match status" value="1"/>
</dbReference>
<evidence type="ECO:0000313" key="12">
    <source>
        <dbReference type="EMBL" id="CAH3150018.1"/>
    </source>
</evidence>
<dbReference type="PANTHER" id="PTHR10131:SF94">
    <property type="entry name" value="TNF RECEPTOR-ASSOCIATED FACTOR 4"/>
    <property type="match status" value="1"/>
</dbReference>
<keyword evidence="4" id="KW-0677">Repeat</keyword>
<comment type="subcellular location">
    <subcellularLocation>
        <location evidence="1">Cytoplasm</location>
    </subcellularLocation>
</comment>
<dbReference type="PROSITE" id="PS50145">
    <property type="entry name" value="ZF_TRAF"/>
    <property type="match status" value="2"/>
</dbReference>
<evidence type="ECO:0000259" key="9">
    <source>
        <dbReference type="PROSITE" id="PS50089"/>
    </source>
</evidence>
<evidence type="ECO:0000256" key="6">
    <source>
        <dbReference type="ARBA" id="ARBA00022833"/>
    </source>
</evidence>
<dbReference type="Pfam" id="PF00097">
    <property type="entry name" value="zf-C3HC4"/>
    <property type="match status" value="1"/>
</dbReference>
<evidence type="ECO:0000256" key="1">
    <source>
        <dbReference type="ARBA" id="ARBA00004496"/>
    </source>
</evidence>
<dbReference type="InterPro" id="IPR018957">
    <property type="entry name" value="Znf_C3HC4_RING-type"/>
</dbReference>
<accession>A0ABN8PSK0</accession>
<feature type="domain" description="TRAF-type" evidence="11">
    <location>
        <begin position="164"/>
        <end position="219"/>
    </location>
</feature>
<dbReference type="InterPro" id="IPR012227">
    <property type="entry name" value="TNF_rcpt-assoc_TRAF_met"/>
</dbReference>
<dbReference type="InterPro" id="IPR001293">
    <property type="entry name" value="Znf_TRAF"/>
</dbReference>
<dbReference type="SUPFAM" id="SSF49599">
    <property type="entry name" value="TRAF domain-like"/>
    <property type="match status" value="3"/>
</dbReference>
<evidence type="ECO:0000256" key="2">
    <source>
        <dbReference type="ARBA" id="ARBA00022490"/>
    </source>
</evidence>